<dbReference type="Gene3D" id="1.10.8.60">
    <property type="match status" value="1"/>
</dbReference>
<dbReference type="PANTHER" id="PTHR32071">
    <property type="entry name" value="TRANSCRIPTIONAL REGULATORY PROTEIN"/>
    <property type="match status" value="1"/>
</dbReference>
<feature type="region of interest" description="Disordered" evidence="7">
    <location>
        <begin position="393"/>
        <end position="423"/>
    </location>
</feature>
<dbReference type="InterPro" id="IPR058031">
    <property type="entry name" value="AAA_lid_NorR"/>
</dbReference>
<dbReference type="InterPro" id="IPR002078">
    <property type="entry name" value="Sigma_54_int"/>
</dbReference>
<evidence type="ECO:0000256" key="6">
    <source>
        <dbReference type="PROSITE-ProRule" id="PRU00169"/>
    </source>
</evidence>
<feature type="domain" description="Response regulatory" evidence="9">
    <location>
        <begin position="8"/>
        <end position="126"/>
    </location>
</feature>
<evidence type="ECO:0000256" key="2">
    <source>
        <dbReference type="ARBA" id="ARBA00022840"/>
    </source>
</evidence>
<proteinExistence type="predicted"/>
<dbReference type="PROSITE" id="PS50110">
    <property type="entry name" value="RESPONSE_REGULATORY"/>
    <property type="match status" value="1"/>
</dbReference>
<keyword evidence="5" id="KW-0804">Transcription</keyword>
<dbReference type="InterPro" id="IPR025944">
    <property type="entry name" value="Sigma_54_int_dom_CS"/>
</dbReference>
<protein>
    <submittedName>
        <fullName evidence="10">Sigma-54 dependent transcriptional regulator</fullName>
    </submittedName>
</protein>
<evidence type="ECO:0000313" key="11">
    <source>
        <dbReference type="Proteomes" id="UP001379533"/>
    </source>
</evidence>
<dbReference type="InterPro" id="IPR002197">
    <property type="entry name" value="HTH_Fis"/>
</dbReference>
<evidence type="ECO:0000256" key="7">
    <source>
        <dbReference type="SAM" id="MobiDB-lite"/>
    </source>
</evidence>
<evidence type="ECO:0000256" key="3">
    <source>
        <dbReference type="ARBA" id="ARBA00023015"/>
    </source>
</evidence>
<dbReference type="InterPro" id="IPR025662">
    <property type="entry name" value="Sigma_54_int_dom_ATP-bd_1"/>
</dbReference>
<dbReference type="Pfam" id="PF00158">
    <property type="entry name" value="Sigma54_activat"/>
    <property type="match status" value="1"/>
</dbReference>
<keyword evidence="11" id="KW-1185">Reference proteome</keyword>
<keyword evidence="4" id="KW-0238">DNA-binding</keyword>
<organism evidence="10 11">
    <name type="scientific">Pendulispora brunnea</name>
    <dbReference type="NCBI Taxonomy" id="2905690"/>
    <lineage>
        <taxon>Bacteria</taxon>
        <taxon>Pseudomonadati</taxon>
        <taxon>Myxococcota</taxon>
        <taxon>Myxococcia</taxon>
        <taxon>Myxococcales</taxon>
        <taxon>Sorangiineae</taxon>
        <taxon>Pendulisporaceae</taxon>
        <taxon>Pendulispora</taxon>
    </lineage>
</organism>
<evidence type="ECO:0000313" key="10">
    <source>
        <dbReference type="EMBL" id="WXA90739.1"/>
    </source>
</evidence>
<dbReference type="Pfam" id="PF25601">
    <property type="entry name" value="AAA_lid_14"/>
    <property type="match status" value="1"/>
</dbReference>
<dbReference type="PROSITE" id="PS00676">
    <property type="entry name" value="SIGMA54_INTERACT_2"/>
    <property type="match status" value="1"/>
</dbReference>
<dbReference type="SUPFAM" id="SSF52172">
    <property type="entry name" value="CheY-like"/>
    <property type="match status" value="1"/>
</dbReference>
<keyword evidence="3" id="KW-0805">Transcription regulation</keyword>
<dbReference type="SMART" id="SM00448">
    <property type="entry name" value="REC"/>
    <property type="match status" value="1"/>
</dbReference>
<evidence type="ECO:0000256" key="4">
    <source>
        <dbReference type="ARBA" id="ARBA00023125"/>
    </source>
</evidence>
<dbReference type="SMART" id="SM00382">
    <property type="entry name" value="AAA"/>
    <property type="match status" value="1"/>
</dbReference>
<feature type="compositionally biased region" description="Polar residues" evidence="7">
    <location>
        <begin position="398"/>
        <end position="410"/>
    </location>
</feature>
<feature type="domain" description="Sigma-54 factor interaction" evidence="8">
    <location>
        <begin position="152"/>
        <end position="382"/>
    </location>
</feature>
<dbReference type="Pfam" id="PF02954">
    <property type="entry name" value="HTH_8"/>
    <property type="match status" value="1"/>
</dbReference>
<dbReference type="InterPro" id="IPR003593">
    <property type="entry name" value="AAA+_ATPase"/>
</dbReference>
<sequence length="468" mass="50306">MTSRRKEGILLVDDDAAFRAVYTELLQGEGFTVTSAGTAEQALAAFTREASRMVVLDLMLPPSGQPEAGAALMERILSERPATKIVVVSGSGDSSFALSLVRRGAYDFLAKPVDPDVLLAVCERAAARLELEDRVTELETSLATTAREQIGLLGASPAFVEARTLAERAAPAHVPVLLTGESGTGKEVFARYLHARSPRAKKPFVAINCGALAPALLESTLFGHKRGAFTGAVADARGLFAEADGGTLFLDEIGDLELGLQVKLLRALESGEVLPVGAARPLTVDVRLLSATHRPLETMVAGKTFRDDLYWRVRGIEIALPRLADRAGDLALLAQHFINQARALVPHAAMARLSPEALRRMEAYDWPGNLRELRHEMQRALVMAAGRDEILEADLSPSLRNTTEASTSAPESPDESAPLEEKVAALERREIVQALARSNGNRSHAAARLGLSRQGLLNKMARHGLKSS</sequence>
<dbReference type="SUPFAM" id="SSF52540">
    <property type="entry name" value="P-loop containing nucleoside triphosphate hydrolases"/>
    <property type="match status" value="1"/>
</dbReference>
<dbReference type="InterPro" id="IPR009057">
    <property type="entry name" value="Homeodomain-like_sf"/>
</dbReference>
<dbReference type="PROSITE" id="PS00675">
    <property type="entry name" value="SIGMA54_INTERACT_1"/>
    <property type="match status" value="1"/>
</dbReference>
<dbReference type="PANTHER" id="PTHR32071:SF122">
    <property type="entry name" value="SIGMA FACTOR"/>
    <property type="match status" value="1"/>
</dbReference>
<dbReference type="RefSeq" id="WP_394841357.1">
    <property type="nucleotide sequence ID" value="NZ_CP089982.1"/>
</dbReference>
<dbReference type="Gene3D" id="3.40.50.2300">
    <property type="match status" value="1"/>
</dbReference>
<dbReference type="SUPFAM" id="SSF46689">
    <property type="entry name" value="Homeodomain-like"/>
    <property type="match status" value="1"/>
</dbReference>
<dbReference type="InterPro" id="IPR027417">
    <property type="entry name" value="P-loop_NTPase"/>
</dbReference>
<dbReference type="Proteomes" id="UP001379533">
    <property type="component" value="Chromosome"/>
</dbReference>
<dbReference type="PROSITE" id="PS50045">
    <property type="entry name" value="SIGMA54_INTERACT_4"/>
    <property type="match status" value="1"/>
</dbReference>
<evidence type="ECO:0000256" key="5">
    <source>
        <dbReference type="ARBA" id="ARBA00023163"/>
    </source>
</evidence>
<feature type="modified residue" description="4-aspartylphosphate" evidence="6">
    <location>
        <position position="57"/>
    </location>
</feature>
<dbReference type="InterPro" id="IPR001789">
    <property type="entry name" value="Sig_transdc_resp-reg_receiver"/>
</dbReference>
<evidence type="ECO:0000256" key="1">
    <source>
        <dbReference type="ARBA" id="ARBA00022741"/>
    </source>
</evidence>
<dbReference type="InterPro" id="IPR025943">
    <property type="entry name" value="Sigma_54_int_dom_ATP-bd_2"/>
</dbReference>
<keyword evidence="6" id="KW-0597">Phosphoprotein</keyword>
<dbReference type="Gene3D" id="1.10.10.60">
    <property type="entry name" value="Homeodomain-like"/>
    <property type="match status" value="1"/>
</dbReference>
<evidence type="ECO:0000259" key="9">
    <source>
        <dbReference type="PROSITE" id="PS50110"/>
    </source>
</evidence>
<dbReference type="EMBL" id="CP089982">
    <property type="protein sequence ID" value="WXA90739.1"/>
    <property type="molecule type" value="Genomic_DNA"/>
</dbReference>
<reference evidence="10 11" key="1">
    <citation type="submission" date="2021-12" db="EMBL/GenBank/DDBJ databases">
        <title>Discovery of the Pendulisporaceae a myxobacterial family with distinct sporulation behavior and unique specialized metabolism.</title>
        <authorList>
            <person name="Garcia R."/>
            <person name="Popoff A."/>
            <person name="Bader C.D."/>
            <person name="Loehr J."/>
            <person name="Walesch S."/>
            <person name="Walt C."/>
            <person name="Boldt J."/>
            <person name="Bunk B."/>
            <person name="Haeckl F.J.F.P.J."/>
            <person name="Gunesch A.P."/>
            <person name="Birkelbach J."/>
            <person name="Nuebel U."/>
            <person name="Pietschmann T."/>
            <person name="Bach T."/>
            <person name="Mueller R."/>
        </authorList>
    </citation>
    <scope>NUCLEOTIDE SEQUENCE [LARGE SCALE GENOMIC DNA]</scope>
    <source>
        <strain evidence="10 11">MSr12523</strain>
    </source>
</reference>
<dbReference type="PRINTS" id="PR01590">
    <property type="entry name" value="HTHFIS"/>
</dbReference>
<dbReference type="CDD" id="cd00009">
    <property type="entry name" value="AAA"/>
    <property type="match status" value="1"/>
</dbReference>
<accession>A0ABZ2JY73</accession>
<dbReference type="Gene3D" id="3.40.50.300">
    <property type="entry name" value="P-loop containing nucleotide triphosphate hydrolases"/>
    <property type="match status" value="1"/>
</dbReference>
<evidence type="ECO:0000259" key="8">
    <source>
        <dbReference type="PROSITE" id="PS50045"/>
    </source>
</evidence>
<keyword evidence="1" id="KW-0547">Nucleotide-binding</keyword>
<keyword evidence="2" id="KW-0067">ATP-binding</keyword>
<gene>
    <name evidence="10" type="ORF">LZC95_30330</name>
</gene>
<dbReference type="InterPro" id="IPR011006">
    <property type="entry name" value="CheY-like_superfamily"/>
</dbReference>
<name>A0ABZ2JY73_9BACT</name>
<dbReference type="Pfam" id="PF00072">
    <property type="entry name" value="Response_reg"/>
    <property type="match status" value="1"/>
</dbReference>
<dbReference type="PROSITE" id="PS00688">
    <property type="entry name" value="SIGMA54_INTERACT_3"/>
    <property type="match status" value="1"/>
</dbReference>